<dbReference type="RefSeq" id="WP_076421787.1">
    <property type="nucleotide sequence ID" value="NZ_FTNM01000002.1"/>
</dbReference>
<accession>A0A1N6WTK4</accession>
<gene>
    <name evidence="1" type="ORF">SAMN05421545_1745</name>
</gene>
<dbReference type="EMBL" id="FTNM01000002">
    <property type="protein sequence ID" value="SIQ93402.1"/>
    <property type="molecule type" value="Genomic_DNA"/>
</dbReference>
<name>A0A1N6WTK4_9BACT</name>
<evidence type="ECO:0000313" key="2">
    <source>
        <dbReference type="Proteomes" id="UP000185924"/>
    </source>
</evidence>
<keyword evidence="2" id="KW-1185">Reference proteome</keyword>
<dbReference type="OrthoDB" id="852896at2"/>
<proteinExistence type="predicted"/>
<dbReference type="STRING" id="1077936.SAMN05421545_1745"/>
<dbReference type="AlphaFoldDB" id="A0A1N6WTK4"/>
<protein>
    <recommendedName>
        <fullName evidence="3">SpoIIAA-like</fullName>
    </recommendedName>
</protein>
<dbReference type="Proteomes" id="UP000185924">
    <property type="component" value="Unassembled WGS sequence"/>
</dbReference>
<evidence type="ECO:0000313" key="1">
    <source>
        <dbReference type="EMBL" id="SIQ93402.1"/>
    </source>
</evidence>
<sequence>MNHYKDNYCHISYLPDTNQIYLKWHLPPCESKLIHCYEKGFEMAIKNQAVSWVTDNSIGFQPDLSMQRALAQLAASRMKYTSLKRFARVTPMDVFQELLTHKILNQINDLTVTTIEYEVFHNSKDAQVWCAQLNLLSVN</sequence>
<evidence type="ECO:0008006" key="3">
    <source>
        <dbReference type="Google" id="ProtNLM"/>
    </source>
</evidence>
<organism evidence="1 2">
    <name type="scientific">Pontibacter lucknowensis</name>
    <dbReference type="NCBI Taxonomy" id="1077936"/>
    <lineage>
        <taxon>Bacteria</taxon>
        <taxon>Pseudomonadati</taxon>
        <taxon>Bacteroidota</taxon>
        <taxon>Cytophagia</taxon>
        <taxon>Cytophagales</taxon>
        <taxon>Hymenobacteraceae</taxon>
        <taxon>Pontibacter</taxon>
    </lineage>
</organism>
<reference evidence="2" key="1">
    <citation type="submission" date="2017-01" db="EMBL/GenBank/DDBJ databases">
        <authorList>
            <person name="Varghese N."/>
            <person name="Submissions S."/>
        </authorList>
    </citation>
    <scope>NUCLEOTIDE SEQUENCE [LARGE SCALE GENOMIC DNA]</scope>
    <source>
        <strain evidence="2">DM9</strain>
    </source>
</reference>